<name>A0A3B0XBS7_9ZZZZ</name>
<reference evidence="2" key="1">
    <citation type="submission" date="2018-06" db="EMBL/GenBank/DDBJ databases">
        <authorList>
            <person name="Zhirakovskaya E."/>
        </authorList>
    </citation>
    <scope>NUCLEOTIDE SEQUENCE</scope>
</reference>
<sequence length="178" mass="19346">MLNSKTAISKASLSKTMRIKKSRGFTLLEVMIASFVLSVGMLGSTAMMLRGLQQADNTNYEGVAAQTAMNMAERMRGNIQGQGLSGSVYDNLVADRAAAVNCATLCNSAEVATYHAYIWGLELDDLMPNANATGRVTALNPGVDDSVYQITVEWDSDKRVDTTSRTNTRNTYVMIFQP</sequence>
<proteinExistence type="predicted"/>
<dbReference type="AlphaFoldDB" id="A0A3B0XBS7"/>
<evidence type="ECO:0000313" key="2">
    <source>
        <dbReference type="EMBL" id="VAW65211.1"/>
    </source>
</evidence>
<dbReference type="NCBIfam" id="TIGR02523">
    <property type="entry name" value="type_IV_pilV"/>
    <property type="match status" value="1"/>
</dbReference>
<dbReference type="InterPro" id="IPR012902">
    <property type="entry name" value="N_methyl_site"/>
</dbReference>
<evidence type="ECO:0000256" key="1">
    <source>
        <dbReference type="SAM" id="Phobius"/>
    </source>
</evidence>
<protein>
    <recommendedName>
        <fullName evidence="3">Type IV fimbrial biogenesis protein PilV</fullName>
    </recommendedName>
</protein>
<gene>
    <name evidence="2" type="ORF">MNBD_GAMMA08-42</name>
</gene>
<organism evidence="2">
    <name type="scientific">hydrothermal vent metagenome</name>
    <dbReference type="NCBI Taxonomy" id="652676"/>
    <lineage>
        <taxon>unclassified sequences</taxon>
        <taxon>metagenomes</taxon>
        <taxon>ecological metagenomes</taxon>
    </lineage>
</organism>
<feature type="transmembrane region" description="Helical" evidence="1">
    <location>
        <begin position="25"/>
        <end position="49"/>
    </location>
</feature>
<dbReference type="Pfam" id="PF07963">
    <property type="entry name" value="N_methyl"/>
    <property type="match status" value="1"/>
</dbReference>
<dbReference type="InterPro" id="IPR013362">
    <property type="entry name" value="Pilus_4_PilV"/>
</dbReference>
<keyword evidence="1" id="KW-1133">Transmembrane helix</keyword>
<keyword evidence="1" id="KW-0812">Transmembrane</keyword>
<dbReference type="EMBL" id="UOFH01000309">
    <property type="protein sequence ID" value="VAW65211.1"/>
    <property type="molecule type" value="Genomic_DNA"/>
</dbReference>
<accession>A0A3B0XBS7</accession>
<dbReference type="NCBIfam" id="TIGR02532">
    <property type="entry name" value="IV_pilin_GFxxxE"/>
    <property type="match status" value="1"/>
</dbReference>
<keyword evidence="1" id="KW-0472">Membrane</keyword>
<evidence type="ECO:0008006" key="3">
    <source>
        <dbReference type="Google" id="ProtNLM"/>
    </source>
</evidence>